<reference evidence="1" key="1">
    <citation type="submission" date="2020-05" db="EMBL/GenBank/DDBJ databases">
        <authorList>
            <person name="Chiriac C."/>
            <person name="Salcher M."/>
            <person name="Ghai R."/>
            <person name="Kavagutti S V."/>
        </authorList>
    </citation>
    <scope>NUCLEOTIDE SEQUENCE</scope>
</reference>
<name>A0A6J7XS95_9CAUD</name>
<organism evidence="1">
    <name type="scientific">uncultured Caudovirales phage</name>
    <dbReference type="NCBI Taxonomy" id="2100421"/>
    <lineage>
        <taxon>Viruses</taxon>
        <taxon>Duplodnaviria</taxon>
        <taxon>Heunggongvirae</taxon>
        <taxon>Uroviricota</taxon>
        <taxon>Caudoviricetes</taxon>
        <taxon>Peduoviridae</taxon>
        <taxon>Maltschvirus</taxon>
        <taxon>Maltschvirus maltsch</taxon>
    </lineage>
</organism>
<gene>
    <name evidence="1" type="ORF">UFOVP1582_1</name>
</gene>
<proteinExistence type="predicted"/>
<dbReference type="EMBL" id="LR798428">
    <property type="protein sequence ID" value="CAB5230882.1"/>
    <property type="molecule type" value="Genomic_DNA"/>
</dbReference>
<evidence type="ECO:0000313" key="1">
    <source>
        <dbReference type="EMBL" id="CAB5230882.1"/>
    </source>
</evidence>
<sequence length="70" mass="8056">EQMDLMKEYGYDPLISSGEMQPDQMLQVVRQWYSMSCMLRFVNAVRTNHDDPNAGFVDLIPQGVDGDDEQ</sequence>
<protein>
    <submittedName>
        <fullName evidence="1">Uncharacterized protein</fullName>
    </submittedName>
</protein>
<accession>A0A6J7XS95</accession>
<feature type="non-terminal residue" evidence="1">
    <location>
        <position position="1"/>
    </location>
</feature>